<evidence type="ECO:0000256" key="5">
    <source>
        <dbReference type="ARBA" id="ARBA00022691"/>
    </source>
</evidence>
<proteinExistence type="inferred from homology"/>
<feature type="binding site" evidence="6">
    <location>
        <position position="136"/>
    </location>
    <ligand>
        <name>S-adenosyl-L-methionine</name>
        <dbReference type="ChEBI" id="CHEBI:59789"/>
    </ligand>
</feature>
<dbReference type="Gene3D" id="3.40.50.150">
    <property type="entry name" value="Vaccinia Virus protein VP39"/>
    <property type="match status" value="1"/>
</dbReference>
<accession>A0A1M7E281</accession>
<dbReference type="RefSeq" id="WP_073035072.1">
    <property type="nucleotide sequence ID" value="NZ_BMLR01000006.1"/>
</dbReference>
<dbReference type="EC" id="2.1.1.170" evidence="6"/>
<feature type="binding site" evidence="6">
    <location>
        <position position="73"/>
    </location>
    <ligand>
        <name>S-adenosyl-L-methionine</name>
        <dbReference type="ChEBI" id="CHEBI:59789"/>
    </ligand>
</feature>
<dbReference type="OrthoDB" id="9808773at2"/>
<dbReference type="NCBIfam" id="TIGR00138">
    <property type="entry name" value="rsmG_gidB"/>
    <property type="match status" value="1"/>
</dbReference>
<evidence type="ECO:0000256" key="4">
    <source>
        <dbReference type="ARBA" id="ARBA00022679"/>
    </source>
</evidence>
<comment type="subcellular location">
    <subcellularLocation>
        <location evidence="6">Cytoplasm</location>
    </subcellularLocation>
</comment>
<evidence type="ECO:0000256" key="1">
    <source>
        <dbReference type="ARBA" id="ARBA00022490"/>
    </source>
</evidence>
<feature type="binding site" evidence="6">
    <location>
        <begin position="122"/>
        <end position="123"/>
    </location>
    <ligand>
        <name>S-adenosyl-L-methionine</name>
        <dbReference type="ChEBI" id="CHEBI:59789"/>
    </ligand>
</feature>
<keyword evidence="1 6" id="KW-0963">Cytoplasm</keyword>
<sequence>MSAFDGLNVSRETFERLKIYESLLHKWNPRINLVARSTLDSAWTRHILDSAQIYHLAPHPVAHWADLGSGGGFPGLVVAIMGMEAESPAAVTLVESDTRKCTFLRTVIREIGAPARVINDRIENLDPLQADVLSARALADLTTLLGFADQHLSKTGMAIFPKGESWAKELSDAERAWSFSHRVAKSKTETGPVILTVTGVARA</sequence>
<evidence type="ECO:0000313" key="8">
    <source>
        <dbReference type="Proteomes" id="UP000183974"/>
    </source>
</evidence>
<dbReference type="Pfam" id="PF02527">
    <property type="entry name" value="GidB"/>
    <property type="match status" value="1"/>
</dbReference>
<dbReference type="AlphaFoldDB" id="A0A1M7E281"/>
<evidence type="ECO:0000256" key="3">
    <source>
        <dbReference type="ARBA" id="ARBA00022603"/>
    </source>
</evidence>
<name>A0A1M7E281_9RHOB</name>
<comment type="function">
    <text evidence="6">Specifically methylates the N7 position of guanine in position 527 of 16S rRNA.</text>
</comment>
<protein>
    <recommendedName>
        <fullName evidence="6">Ribosomal RNA small subunit methyltransferase G</fullName>
        <ecNumber evidence="6">2.1.1.170</ecNumber>
    </recommendedName>
    <alternativeName>
        <fullName evidence="6">16S rRNA 7-methylguanosine methyltransferase</fullName>
        <shortName evidence="6">16S rRNA m7G methyltransferase</shortName>
    </alternativeName>
</protein>
<dbReference type="InterPro" id="IPR003682">
    <property type="entry name" value="rRNA_ssu_MeTfrase_G"/>
</dbReference>
<organism evidence="7 8">
    <name type="scientific">Roseovarius pacificus</name>
    <dbReference type="NCBI Taxonomy" id="337701"/>
    <lineage>
        <taxon>Bacteria</taxon>
        <taxon>Pseudomonadati</taxon>
        <taxon>Pseudomonadota</taxon>
        <taxon>Alphaproteobacteria</taxon>
        <taxon>Rhodobacterales</taxon>
        <taxon>Roseobacteraceae</taxon>
        <taxon>Roseovarius</taxon>
    </lineage>
</organism>
<comment type="caution">
    <text evidence="6">Lacks conserved residue(s) required for the propagation of feature annotation.</text>
</comment>
<evidence type="ECO:0000313" key="7">
    <source>
        <dbReference type="EMBL" id="SHL85816.1"/>
    </source>
</evidence>
<dbReference type="EMBL" id="FRBR01000006">
    <property type="protein sequence ID" value="SHL85816.1"/>
    <property type="molecule type" value="Genomic_DNA"/>
</dbReference>
<keyword evidence="5 6" id="KW-0949">S-adenosyl-L-methionine</keyword>
<dbReference type="SUPFAM" id="SSF53335">
    <property type="entry name" value="S-adenosyl-L-methionine-dependent methyltransferases"/>
    <property type="match status" value="1"/>
</dbReference>
<reference evidence="7 8" key="1">
    <citation type="submission" date="2016-11" db="EMBL/GenBank/DDBJ databases">
        <authorList>
            <person name="Jaros S."/>
            <person name="Januszkiewicz K."/>
            <person name="Wedrychowicz H."/>
        </authorList>
    </citation>
    <scope>NUCLEOTIDE SEQUENCE [LARGE SCALE GENOMIC DNA]</scope>
    <source>
        <strain evidence="7 8">DSM 29589</strain>
    </source>
</reference>
<dbReference type="PANTHER" id="PTHR31760:SF0">
    <property type="entry name" value="S-ADENOSYL-L-METHIONINE-DEPENDENT METHYLTRANSFERASES SUPERFAMILY PROTEIN"/>
    <property type="match status" value="1"/>
</dbReference>
<dbReference type="Proteomes" id="UP000183974">
    <property type="component" value="Unassembled WGS sequence"/>
</dbReference>
<dbReference type="STRING" id="337701.SAMN05444398_106154"/>
<evidence type="ECO:0000256" key="6">
    <source>
        <dbReference type="HAMAP-Rule" id="MF_00074"/>
    </source>
</evidence>
<dbReference type="GO" id="GO:0005829">
    <property type="term" value="C:cytosol"/>
    <property type="evidence" value="ECO:0007669"/>
    <property type="project" value="TreeGrafter"/>
</dbReference>
<feature type="binding site" evidence="6">
    <location>
        <position position="68"/>
    </location>
    <ligand>
        <name>S-adenosyl-L-methionine</name>
        <dbReference type="ChEBI" id="CHEBI:59789"/>
    </ligand>
</feature>
<keyword evidence="3 6" id="KW-0489">Methyltransferase</keyword>
<dbReference type="HAMAP" id="MF_00074">
    <property type="entry name" value="16SrRNA_methyltr_G"/>
    <property type="match status" value="1"/>
</dbReference>
<comment type="catalytic activity">
    <reaction evidence="6">
        <text>guanosine(527) in 16S rRNA + S-adenosyl-L-methionine = N(7)-methylguanosine(527) in 16S rRNA + S-adenosyl-L-homocysteine</text>
        <dbReference type="Rhea" id="RHEA:42732"/>
        <dbReference type="Rhea" id="RHEA-COMP:10209"/>
        <dbReference type="Rhea" id="RHEA-COMP:10210"/>
        <dbReference type="ChEBI" id="CHEBI:57856"/>
        <dbReference type="ChEBI" id="CHEBI:59789"/>
        <dbReference type="ChEBI" id="CHEBI:74269"/>
        <dbReference type="ChEBI" id="CHEBI:74480"/>
        <dbReference type="EC" id="2.1.1.170"/>
    </reaction>
</comment>
<dbReference type="PANTHER" id="PTHR31760">
    <property type="entry name" value="S-ADENOSYL-L-METHIONINE-DEPENDENT METHYLTRANSFERASES SUPERFAMILY PROTEIN"/>
    <property type="match status" value="1"/>
</dbReference>
<dbReference type="PIRSF" id="PIRSF003078">
    <property type="entry name" value="GidB"/>
    <property type="match status" value="1"/>
</dbReference>
<keyword evidence="8" id="KW-1185">Reference proteome</keyword>
<evidence type="ECO:0000256" key="2">
    <source>
        <dbReference type="ARBA" id="ARBA00022552"/>
    </source>
</evidence>
<keyword evidence="4 6" id="KW-0808">Transferase</keyword>
<dbReference type="GO" id="GO:0070043">
    <property type="term" value="F:rRNA (guanine-N7-)-methyltransferase activity"/>
    <property type="evidence" value="ECO:0007669"/>
    <property type="project" value="UniProtKB-UniRule"/>
</dbReference>
<keyword evidence="2 6" id="KW-0698">rRNA processing</keyword>
<dbReference type="InterPro" id="IPR029063">
    <property type="entry name" value="SAM-dependent_MTases_sf"/>
</dbReference>
<gene>
    <name evidence="6" type="primary">rsmG</name>
    <name evidence="7" type="ORF">SAMN05444398_106154</name>
</gene>
<comment type="similarity">
    <text evidence="6">Belongs to the methyltransferase superfamily. RNA methyltransferase RsmG family.</text>
</comment>